<organism evidence="1 2">
    <name type="scientific">Nocardioides oceani</name>
    <dbReference type="NCBI Taxonomy" id="3058369"/>
    <lineage>
        <taxon>Bacteria</taxon>
        <taxon>Bacillati</taxon>
        <taxon>Actinomycetota</taxon>
        <taxon>Actinomycetes</taxon>
        <taxon>Propionibacteriales</taxon>
        <taxon>Nocardioidaceae</taxon>
        <taxon>Nocardioides</taxon>
    </lineage>
</organism>
<dbReference type="EMBL" id="JAUHJQ010000088">
    <property type="protein sequence ID" value="MDN4175912.1"/>
    <property type="molecule type" value="Genomic_DNA"/>
</dbReference>
<proteinExistence type="predicted"/>
<dbReference type="Proteomes" id="UP001168620">
    <property type="component" value="Unassembled WGS sequence"/>
</dbReference>
<keyword evidence="2" id="KW-1185">Reference proteome</keyword>
<comment type="caution">
    <text evidence="1">The sequence shown here is derived from an EMBL/GenBank/DDBJ whole genome shotgun (WGS) entry which is preliminary data.</text>
</comment>
<gene>
    <name evidence="1" type="ORF">QWY28_23405</name>
</gene>
<evidence type="ECO:0000313" key="1">
    <source>
        <dbReference type="EMBL" id="MDN4175912.1"/>
    </source>
</evidence>
<sequence>MVLLTGYAAKQCARRVHNEWDPTIESVPWDLPPELKMRFDSGRAFEDDIFAKLKQRLGKRCI</sequence>
<evidence type="ECO:0000313" key="2">
    <source>
        <dbReference type="Proteomes" id="UP001168620"/>
    </source>
</evidence>
<reference evidence="1" key="1">
    <citation type="submission" date="2023-06" db="EMBL/GenBank/DDBJ databases">
        <title>Draft genome sequence of Nocardioides sp. SOB77.</title>
        <authorList>
            <person name="Zhang G."/>
        </authorList>
    </citation>
    <scope>NUCLEOTIDE SEQUENCE</scope>
    <source>
        <strain evidence="1">SOB77</strain>
    </source>
</reference>
<accession>A0ABT8FML4</accession>
<dbReference type="RefSeq" id="WP_300955315.1">
    <property type="nucleotide sequence ID" value="NZ_JAUHJQ010000088.1"/>
</dbReference>
<name>A0ABT8FML4_9ACTN</name>
<protein>
    <recommendedName>
        <fullName evidence="3">Transposase</fullName>
    </recommendedName>
</protein>
<evidence type="ECO:0008006" key="3">
    <source>
        <dbReference type="Google" id="ProtNLM"/>
    </source>
</evidence>
<feature type="non-terminal residue" evidence="1">
    <location>
        <position position="62"/>
    </location>
</feature>